<sequence length="228" mass="26395">MIIDNLIALILARIITLFPNYLSLLKKLEIGVFFFCWRCYLEARNLPGHYGRLDENLKEQALSEYNHAQVFCKLTGSKLNMSGAGLMKREEKQAFSWSFVEWDSSNESYQVDGMSTRYLSAKIFFGFRTANSYNWENRIAFMCALEDFQHCFYQQLVRFVPPEVQEKLAPIIEDELTHAINLNASLWLIAGVKRSSYLLLIWQIRKYLALICVPVDALRVALGILLTT</sequence>
<evidence type="ECO:0000313" key="2">
    <source>
        <dbReference type="Proteomes" id="UP000245124"/>
    </source>
</evidence>
<dbReference type="RefSeq" id="WP_109009257.1">
    <property type="nucleotide sequence ID" value="NZ_BDUD01000001.1"/>
</dbReference>
<evidence type="ECO:0008006" key="3">
    <source>
        <dbReference type="Google" id="ProtNLM"/>
    </source>
</evidence>
<protein>
    <recommendedName>
        <fullName evidence="3">Ferritin-like domain-containing protein</fullName>
    </recommendedName>
</protein>
<gene>
    <name evidence="1" type="ORF">NIES4072_31290</name>
</gene>
<keyword evidence="2" id="KW-1185">Reference proteome</keyword>
<name>A0A2R5FUG0_NOSCO</name>
<dbReference type="AlphaFoldDB" id="A0A2R5FUG0"/>
<organism evidence="1 2">
    <name type="scientific">Nostoc commune NIES-4072</name>
    <dbReference type="NCBI Taxonomy" id="2005467"/>
    <lineage>
        <taxon>Bacteria</taxon>
        <taxon>Bacillati</taxon>
        <taxon>Cyanobacteriota</taxon>
        <taxon>Cyanophyceae</taxon>
        <taxon>Nostocales</taxon>
        <taxon>Nostocaceae</taxon>
        <taxon>Nostoc</taxon>
    </lineage>
</organism>
<accession>A0A2R5FUG0</accession>
<comment type="caution">
    <text evidence="1">The sequence shown here is derived from an EMBL/GenBank/DDBJ whole genome shotgun (WGS) entry which is preliminary data.</text>
</comment>
<dbReference type="EMBL" id="BDUD01000001">
    <property type="protein sequence ID" value="GBG19461.1"/>
    <property type="molecule type" value="Genomic_DNA"/>
</dbReference>
<dbReference type="OrthoDB" id="486007at2"/>
<proteinExistence type="predicted"/>
<reference evidence="1 2" key="1">
    <citation type="submission" date="2017-06" db="EMBL/GenBank/DDBJ databases">
        <title>Genome sequencing of cyanobaciteial culture collection at National Institute for Environmental Studies (NIES).</title>
        <authorList>
            <person name="Hirose Y."/>
            <person name="Shimura Y."/>
            <person name="Fujisawa T."/>
            <person name="Nakamura Y."/>
            <person name="Kawachi M."/>
        </authorList>
    </citation>
    <scope>NUCLEOTIDE SEQUENCE [LARGE SCALE GENOMIC DNA]</scope>
    <source>
        <strain evidence="1 2">NIES-4072</strain>
    </source>
</reference>
<dbReference type="Proteomes" id="UP000245124">
    <property type="component" value="Unassembled WGS sequence"/>
</dbReference>
<evidence type="ECO:0000313" key="1">
    <source>
        <dbReference type="EMBL" id="GBG19461.1"/>
    </source>
</evidence>